<dbReference type="STRING" id="1497955.HMPREF1872_01100"/>
<comment type="caution">
    <text evidence="1">The sequence shown here is derived from an EMBL/GenBank/DDBJ whole genome shotgun (WGS) entry which is preliminary data.</text>
</comment>
<evidence type="ECO:0000313" key="1">
    <source>
        <dbReference type="EMBL" id="KXB39732.1"/>
    </source>
</evidence>
<organism evidence="1 2">
    <name type="scientific">Amygdalobacter nucleatus</name>
    <dbReference type="NCBI Taxonomy" id="3029274"/>
    <lineage>
        <taxon>Bacteria</taxon>
        <taxon>Bacillati</taxon>
        <taxon>Bacillota</taxon>
        <taxon>Clostridia</taxon>
        <taxon>Eubacteriales</taxon>
        <taxon>Oscillospiraceae</taxon>
        <taxon>Amygdalobacter</taxon>
    </lineage>
</organism>
<protein>
    <submittedName>
        <fullName evidence="1">Uncharacterized protein</fullName>
    </submittedName>
</protein>
<reference evidence="2" key="1">
    <citation type="submission" date="2016-01" db="EMBL/GenBank/DDBJ databases">
        <authorList>
            <person name="Mitreva M."/>
            <person name="Pepin K.H."/>
            <person name="Mihindukulasuriya K.A."/>
            <person name="Fulton R."/>
            <person name="Fronick C."/>
            <person name="O'Laughlin M."/>
            <person name="Miner T."/>
            <person name="Herter B."/>
            <person name="Rosa B.A."/>
            <person name="Cordes M."/>
            <person name="Tomlinson C."/>
            <person name="Wollam A."/>
            <person name="Palsikar V.B."/>
            <person name="Mardis E.R."/>
            <person name="Wilson R.K."/>
        </authorList>
    </citation>
    <scope>NUCLEOTIDE SEQUENCE [LARGE SCALE GENOMIC DNA]</scope>
    <source>
        <strain evidence="2">KA00274</strain>
    </source>
</reference>
<gene>
    <name evidence="1" type="ORF">HMPREF1872_01100</name>
</gene>
<dbReference type="AlphaFoldDB" id="A0A133Y948"/>
<sequence length="56" mass="6406">MELLIPLIYILPNFIKPEICAVYAAEAISDTISALVTTLVFFRFLRSELKNLKAYK</sequence>
<proteinExistence type="predicted"/>
<accession>A0A133Y948</accession>
<evidence type="ECO:0000313" key="2">
    <source>
        <dbReference type="Proteomes" id="UP000070080"/>
    </source>
</evidence>
<dbReference type="EMBL" id="LSCV01000037">
    <property type="protein sequence ID" value="KXB39732.1"/>
    <property type="molecule type" value="Genomic_DNA"/>
</dbReference>
<keyword evidence="2" id="KW-1185">Reference proteome</keyword>
<name>A0A133Y948_9FIRM</name>
<dbReference type="Proteomes" id="UP000070080">
    <property type="component" value="Unassembled WGS sequence"/>
</dbReference>